<reference evidence="2" key="1">
    <citation type="submission" date="2017-01" db="EMBL/GenBank/DDBJ databases">
        <title>Comparative genomics of anhydrobiosis in the tardigrade Hypsibius dujardini.</title>
        <authorList>
            <person name="Yoshida Y."/>
            <person name="Koutsovoulos G."/>
            <person name="Laetsch D."/>
            <person name="Stevens L."/>
            <person name="Kumar S."/>
            <person name="Horikawa D."/>
            <person name="Ishino K."/>
            <person name="Komine S."/>
            <person name="Tomita M."/>
            <person name="Blaxter M."/>
            <person name="Arakawa K."/>
        </authorList>
    </citation>
    <scope>NUCLEOTIDE SEQUENCE [LARGE SCALE GENOMIC DNA]</scope>
    <source>
        <strain evidence="2">Z151</strain>
    </source>
</reference>
<sequence length="73" mass="8266">MGKNIFSSVPQSSLLVPQFTSTSIHSRSVLFIDNQVISKAFEDEVLMPISRCRVPRRGLHHRNSGSRPTRRAM</sequence>
<evidence type="ECO:0000313" key="2">
    <source>
        <dbReference type="Proteomes" id="UP000192578"/>
    </source>
</evidence>
<organism evidence="1 2">
    <name type="scientific">Hypsibius exemplaris</name>
    <name type="common">Freshwater tardigrade</name>
    <dbReference type="NCBI Taxonomy" id="2072580"/>
    <lineage>
        <taxon>Eukaryota</taxon>
        <taxon>Metazoa</taxon>
        <taxon>Ecdysozoa</taxon>
        <taxon>Tardigrada</taxon>
        <taxon>Eutardigrada</taxon>
        <taxon>Parachela</taxon>
        <taxon>Hypsibioidea</taxon>
        <taxon>Hypsibiidae</taxon>
        <taxon>Hypsibius</taxon>
    </lineage>
</organism>
<gene>
    <name evidence="1" type="ORF">BV898_03394</name>
</gene>
<dbReference type="EMBL" id="MTYJ01000016">
    <property type="protein sequence ID" value="OQV22567.1"/>
    <property type="molecule type" value="Genomic_DNA"/>
</dbReference>
<dbReference type="Proteomes" id="UP000192578">
    <property type="component" value="Unassembled WGS sequence"/>
</dbReference>
<name>A0A1W0X4S4_HYPEX</name>
<keyword evidence="2" id="KW-1185">Reference proteome</keyword>
<comment type="caution">
    <text evidence="1">The sequence shown here is derived from an EMBL/GenBank/DDBJ whole genome shotgun (WGS) entry which is preliminary data.</text>
</comment>
<dbReference type="AlphaFoldDB" id="A0A1W0X4S4"/>
<evidence type="ECO:0000313" key="1">
    <source>
        <dbReference type="EMBL" id="OQV22567.1"/>
    </source>
</evidence>
<accession>A0A1W0X4S4</accession>
<proteinExistence type="predicted"/>
<protein>
    <submittedName>
        <fullName evidence="1">Uncharacterized protein</fullName>
    </submittedName>
</protein>